<dbReference type="STRING" id="1561003.Ark11_0874"/>
<dbReference type="EMBL" id="LN906597">
    <property type="protein sequence ID" value="CUT17697.1"/>
    <property type="molecule type" value="Genomic_DNA"/>
</dbReference>
<evidence type="ECO:0000313" key="3">
    <source>
        <dbReference type="Proteomes" id="UP000198651"/>
    </source>
</evidence>
<dbReference type="AlphaFoldDB" id="A0A0S4M239"/>
<keyword evidence="1" id="KW-0812">Transmembrane</keyword>
<keyword evidence="1" id="KW-1133">Transmembrane helix</keyword>
<proteinExistence type="predicted"/>
<evidence type="ECO:0000313" key="2">
    <source>
        <dbReference type="EMBL" id="CUT17697.1"/>
    </source>
</evidence>
<organism evidence="2 3">
    <name type="scientific">Candidatus Ichthyocystis hellenicum</name>
    <dbReference type="NCBI Taxonomy" id="1561003"/>
    <lineage>
        <taxon>Bacteria</taxon>
        <taxon>Pseudomonadati</taxon>
        <taxon>Pseudomonadota</taxon>
        <taxon>Betaproteobacteria</taxon>
        <taxon>Burkholderiales</taxon>
        <taxon>Candidatus Ichthyocystis</taxon>
    </lineage>
</organism>
<dbReference type="Proteomes" id="UP000198651">
    <property type="component" value="Chromosome I"/>
</dbReference>
<keyword evidence="1" id="KW-0472">Membrane</keyword>
<keyword evidence="3" id="KW-1185">Reference proteome</keyword>
<feature type="transmembrane region" description="Helical" evidence="1">
    <location>
        <begin position="15"/>
        <end position="39"/>
    </location>
</feature>
<evidence type="ECO:0000256" key="1">
    <source>
        <dbReference type="SAM" id="Phobius"/>
    </source>
</evidence>
<gene>
    <name evidence="2" type="ORF">Ark11_0874</name>
</gene>
<sequence length="41" mass="4705">MAALPVDNEMCASKLIYYVLVLLFFCIGVTFFVIVLRYISK</sequence>
<accession>A0A0S4M239</accession>
<protein>
    <submittedName>
        <fullName evidence="2">Putative membrane protein</fullName>
    </submittedName>
</protein>
<name>A0A0S4M239_9BURK</name>
<reference evidence="3" key="1">
    <citation type="submission" date="2015-11" db="EMBL/GenBank/DDBJ databases">
        <authorList>
            <person name="Seth-Smith H.M.B."/>
        </authorList>
    </citation>
    <scope>NUCLEOTIDE SEQUENCE [LARGE SCALE GENOMIC DNA]</scope>
    <source>
        <strain evidence="3">2013Ark11</strain>
    </source>
</reference>